<evidence type="ECO:0000259" key="3">
    <source>
        <dbReference type="PROSITE" id="PS51903"/>
    </source>
</evidence>
<feature type="domain" description="Clp R" evidence="3">
    <location>
        <begin position="100"/>
        <end position="249"/>
    </location>
</feature>
<protein>
    <recommendedName>
        <fullName evidence="3">Clp R domain-containing protein</fullName>
    </recommendedName>
</protein>
<dbReference type="Proteomes" id="UP001162541">
    <property type="component" value="Chromosome 6"/>
</dbReference>
<dbReference type="InterPro" id="IPR036628">
    <property type="entry name" value="Clp_N_dom_sf"/>
</dbReference>
<dbReference type="PROSITE" id="PS51903">
    <property type="entry name" value="CLP_R"/>
    <property type="match status" value="1"/>
</dbReference>
<dbReference type="EMBL" id="LVLJ01000640">
    <property type="protein sequence ID" value="OAE33517.1"/>
    <property type="molecule type" value="Genomic_DNA"/>
</dbReference>
<evidence type="ECO:0000256" key="2">
    <source>
        <dbReference type="SAM" id="SignalP"/>
    </source>
</evidence>
<sequence>MATMLIPRVALGAASVACTSVSSSVSTSSSSVEVRQSGAVSGSWLCRRSHCGLSSAQCLSQSKLFSAAAPVSGRQPRQHAVICMVLPTANPIKEGQGTGPQGHPAWSARAIKSFSMAELEARKLKYPNTGTEALLMGILTEGTSQAAKFLRNSGVSLFGVREEVVKLLGKADMYFFSPEHPPLTDQAQKALDWAIEESKRIGAKGEVTTTCMLLGIWAQKGSAGQKVLEALGFDDKKVEEIREFAANSAYD</sequence>
<reference evidence="7" key="3">
    <citation type="journal article" date="2020" name="Curr. Biol.">
        <title>Chromatin organization in early land plants reveals an ancestral association between H3K27me3, transposons, and constitutive heterochromatin.</title>
        <authorList>
            <person name="Montgomery S.A."/>
            <person name="Tanizawa Y."/>
            <person name="Galik B."/>
            <person name="Wang N."/>
            <person name="Ito T."/>
            <person name="Mochizuki T."/>
            <person name="Akimcheva S."/>
            <person name="Bowman J.L."/>
            <person name="Cognat V."/>
            <person name="Marechal-Drouard L."/>
            <person name="Ekker H."/>
            <person name="Hong S.F."/>
            <person name="Kohchi T."/>
            <person name="Lin S.S."/>
            <person name="Liu L.D."/>
            <person name="Nakamura Y."/>
            <person name="Valeeva L.R."/>
            <person name="Shakirov E.V."/>
            <person name="Shippen D.E."/>
            <person name="Wei W.L."/>
            <person name="Yagura M."/>
            <person name="Yamaoka S."/>
            <person name="Yamato K.T."/>
            <person name="Liu C."/>
            <person name="Berger F."/>
        </authorList>
    </citation>
    <scope>NUCLEOTIDE SEQUENCE [LARGE SCALE GENOMIC DNA]</scope>
    <source>
        <strain evidence="7">Tak-1</strain>
    </source>
</reference>
<dbReference type="PANTHER" id="PTHR47016:SF1">
    <property type="entry name" value="ATP-DEPENDENT CLP PROTEASE ATP-BINDING SUBUNIT CLPT1, CHLOROPLASTIC"/>
    <property type="match status" value="1"/>
</dbReference>
<evidence type="ECO:0000313" key="6">
    <source>
        <dbReference type="Proteomes" id="UP000077202"/>
    </source>
</evidence>
<dbReference type="InterPro" id="IPR004176">
    <property type="entry name" value="Clp_R_N"/>
</dbReference>
<organism evidence="5 6">
    <name type="scientific">Marchantia polymorpha subsp. ruderalis</name>
    <dbReference type="NCBI Taxonomy" id="1480154"/>
    <lineage>
        <taxon>Eukaryota</taxon>
        <taxon>Viridiplantae</taxon>
        <taxon>Streptophyta</taxon>
        <taxon>Embryophyta</taxon>
        <taxon>Marchantiophyta</taxon>
        <taxon>Marchantiopsida</taxon>
        <taxon>Marchantiidae</taxon>
        <taxon>Marchantiales</taxon>
        <taxon>Marchantiaceae</taxon>
        <taxon>Marchantia</taxon>
    </lineage>
</organism>
<dbReference type="SUPFAM" id="SSF81923">
    <property type="entry name" value="Double Clp-N motif"/>
    <property type="match status" value="1"/>
</dbReference>
<dbReference type="AlphaFoldDB" id="A0A176WK36"/>
<evidence type="ECO:0000313" key="4">
    <source>
        <dbReference type="EMBL" id="BBN15381.1"/>
    </source>
</evidence>
<name>A0A176WK36_MARPO</name>
<keyword evidence="1" id="KW-0677">Repeat</keyword>
<reference evidence="4" key="2">
    <citation type="journal article" date="2019" name="Curr. Biol.">
        <title>Chromatin organization in early land plants reveals an ancestral association between H3K27me3, transposons, and constitutive heterochromatin.</title>
        <authorList>
            <person name="Montgomery S.A."/>
            <person name="Tanizawa Y."/>
            <person name="Galik B."/>
            <person name="Wang N."/>
            <person name="Ito T."/>
            <person name="Mochizuki T."/>
            <person name="Akimcheva S."/>
            <person name="Bowman J."/>
            <person name="Cognat V."/>
            <person name="Drouard L."/>
            <person name="Ekker H."/>
            <person name="Houng S."/>
            <person name="Kohchi T."/>
            <person name="Lin S."/>
            <person name="Liu L.D."/>
            <person name="Nakamura Y."/>
            <person name="Valeeva L.R."/>
            <person name="Shakirov E.V."/>
            <person name="Shippen D.E."/>
            <person name="Wei W."/>
            <person name="Yagura M."/>
            <person name="Yamaoka S."/>
            <person name="Yamato K.T."/>
            <person name="Liu C."/>
            <person name="Berger F."/>
        </authorList>
    </citation>
    <scope>NUCLEOTIDE SEQUENCE [LARGE SCALE GENOMIC DNA]</scope>
    <source>
        <strain evidence="4">Tak-1</strain>
    </source>
</reference>
<evidence type="ECO:0000313" key="5">
    <source>
        <dbReference type="EMBL" id="OAE33517.1"/>
    </source>
</evidence>
<evidence type="ECO:0000313" key="7">
    <source>
        <dbReference type="Proteomes" id="UP001162541"/>
    </source>
</evidence>
<proteinExistence type="predicted"/>
<dbReference type="PANTHER" id="PTHR47016">
    <property type="entry name" value="ATP-DEPENDENT CLP PROTEASE ATP-BINDING SUBUNIT CLPT1, CHLOROPLASTIC"/>
    <property type="match status" value="1"/>
</dbReference>
<dbReference type="Proteomes" id="UP000077202">
    <property type="component" value="Unassembled WGS sequence"/>
</dbReference>
<keyword evidence="6" id="KW-1185">Reference proteome</keyword>
<dbReference type="InterPro" id="IPR044217">
    <property type="entry name" value="CLPT1/2"/>
</dbReference>
<dbReference type="EMBL" id="AP019871">
    <property type="protein sequence ID" value="BBN15381.1"/>
    <property type="molecule type" value="Genomic_DNA"/>
</dbReference>
<gene>
    <name evidence="5" type="ORF">AXG93_1467s1190</name>
    <name evidence="4" type="ORF">Mp_6g19150</name>
</gene>
<keyword evidence="2" id="KW-0732">Signal</keyword>
<dbReference type="Pfam" id="PF02861">
    <property type="entry name" value="Clp_N"/>
    <property type="match status" value="1"/>
</dbReference>
<feature type="signal peptide" evidence="2">
    <location>
        <begin position="1"/>
        <end position="18"/>
    </location>
</feature>
<evidence type="ECO:0000256" key="1">
    <source>
        <dbReference type="PROSITE-ProRule" id="PRU01251"/>
    </source>
</evidence>
<accession>A0A176WK36</accession>
<feature type="chain" id="PRO_5042334003" description="Clp R domain-containing protein" evidence="2">
    <location>
        <begin position="19"/>
        <end position="251"/>
    </location>
</feature>
<dbReference type="Gene3D" id="1.10.1780.10">
    <property type="entry name" value="Clp, N-terminal domain"/>
    <property type="match status" value="1"/>
</dbReference>
<reference evidence="5 6" key="1">
    <citation type="submission" date="2016-03" db="EMBL/GenBank/DDBJ databases">
        <title>Mechanisms controlling the formation of the plant cell surface in tip-growing cells are functionally conserved among land plants.</title>
        <authorList>
            <person name="Honkanen S."/>
            <person name="Jones V.A."/>
            <person name="Morieri G."/>
            <person name="Champion C."/>
            <person name="Hetherington A.J."/>
            <person name="Kelly S."/>
            <person name="Saint-Marcoux D."/>
            <person name="Proust H."/>
            <person name="Prescott H."/>
            <person name="Dolan L."/>
        </authorList>
    </citation>
    <scope>NUCLEOTIDE SEQUENCE [LARGE SCALE GENOMIC DNA]</scope>
    <source>
        <strain evidence="6">cv. Tak-1 and cv. Tak-2</strain>
        <tissue evidence="5">Whole gametophyte</tissue>
    </source>
</reference>